<dbReference type="SUPFAM" id="SSF63418">
    <property type="entry name" value="MurE/MurF N-terminal domain"/>
    <property type="match status" value="1"/>
</dbReference>
<evidence type="ECO:0000256" key="9">
    <source>
        <dbReference type="ARBA" id="ARBA00023316"/>
    </source>
</evidence>
<dbReference type="GO" id="GO:0005737">
    <property type="term" value="C:cytoplasm"/>
    <property type="evidence" value="ECO:0007669"/>
    <property type="project" value="UniProtKB-SubCell"/>
</dbReference>
<evidence type="ECO:0000256" key="7">
    <source>
        <dbReference type="ARBA" id="ARBA00022984"/>
    </source>
</evidence>
<dbReference type="InterPro" id="IPR013221">
    <property type="entry name" value="Mur_ligase_cen"/>
</dbReference>
<evidence type="ECO:0000256" key="6">
    <source>
        <dbReference type="ARBA" id="ARBA00022960"/>
    </source>
</evidence>
<dbReference type="Gene3D" id="3.90.190.20">
    <property type="entry name" value="Mur ligase, C-terminal domain"/>
    <property type="match status" value="1"/>
</dbReference>
<dbReference type="RefSeq" id="WP_063388222.1">
    <property type="nucleotide sequence ID" value="NZ_LWBR01000026.1"/>
</dbReference>
<keyword evidence="7 10" id="KW-0573">Peptidoglycan synthesis</keyword>
<dbReference type="EC" id="6.3.2.10" evidence="10 11"/>
<dbReference type="OrthoDB" id="9801978at2"/>
<keyword evidence="2 10" id="KW-0436">Ligase</keyword>
<dbReference type="Pfam" id="PF01225">
    <property type="entry name" value="Mur_ligase"/>
    <property type="match status" value="1"/>
</dbReference>
<keyword evidence="3 10" id="KW-0132">Cell division</keyword>
<dbReference type="PANTHER" id="PTHR43024:SF1">
    <property type="entry name" value="UDP-N-ACETYLMURAMOYL-TRIPEPTIDE--D-ALANYL-D-ALANINE LIGASE"/>
    <property type="match status" value="1"/>
</dbReference>
<dbReference type="AlphaFoldDB" id="A0A165XJW9"/>
<comment type="caution">
    <text evidence="15">The sequence shown here is derived from an EMBL/GenBank/DDBJ whole genome shotgun (WGS) entry which is preliminary data.</text>
</comment>
<dbReference type="UniPathway" id="UPA00219"/>
<keyword evidence="8 10" id="KW-0131">Cell cycle</keyword>
<dbReference type="InterPro" id="IPR051046">
    <property type="entry name" value="MurCDEF_CellWall_CoF430Synth"/>
</dbReference>
<keyword evidence="16" id="KW-1185">Reference proteome</keyword>
<comment type="function">
    <text evidence="10 11">Involved in cell wall formation. Catalyzes the final step in the synthesis of UDP-N-acetylmuramoyl-pentapeptide, the precursor of murein.</text>
</comment>
<dbReference type="SUPFAM" id="SSF53623">
    <property type="entry name" value="MurD-like peptide ligases, catalytic domain"/>
    <property type="match status" value="1"/>
</dbReference>
<evidence type="ECO:0000256" key="3">
    <source>
        <dbReference type="ARBA" id="ARBA00022618"/>
    </source>
</evidence>
<dbReference type="InterPro" id="IPR005863">
    <property type="entry name" value="UDP-N-AcMur_synth"/>
</dbReference>
<dbReference type="Gene3D" id="3.40.1390.10">
    <property type="entry name" value="MurE/MurF, N-terminal domain"/>
    <property type="match status" value="1"/>
</dbReference>
<dbReference type="InterPro" id="IPR035911">
    <property type="entry name" value="MurE/MurF_N"/>
</dbReference>
<name>A0A165XJW9_9BACI</name>
<comment type="catalytic activity">
    <reaction evidence="10 11">
        <text>D-alanyl-D-alanine + UDP-N-acetyl-alpha-D-muramoyl-L-alanyl-gamma-D-glutamyl-meso-2,6-diaminopimelate + ATP = UDP-N-acetyl-alpha-D-muramoyl-L-alanyl-gamma-D-glutamyl-meso-2,6-diaminopimeloyl-D-alanyl-D-alanine + ADP + phosphate + H(+)</text>
        <dbReference type="Rhea" id="RHEA:28374"/>
        <dbReference type="ChEBI" id="CHEBI:15378"/>
        <dbReference type="ChEBI" id="CHEBI:30616"/>
        <dbReference type="ChEBI" id="CHEBI:43474"/>
        <dbReference type="ChEBI" id="CHEBI:57822"/>
        <dbReference type="ChEBI" id="CHEBI:61386"/>
        <dbReference type="ChEBI" id="CHEBI:83905"/>
        <dbReference type="ChEBI" id="CHEBI:456216"/>
        <dbReference type="EC" id="6.3.2.10"/>
    </reaction>
</comment>
<evidence type="ECO:0000256" key="11">
    <source>
        <dbReference type="RuleBase" id="RU004136"/>
    </source>
</evidence>
<evidence type="ECO:0000313" key="16">
    <source>
        <dbReference type="Proteomes" id="UP000076476"/>
    </source>
</evidence>
<evidence type="ECO:0000256" key="8">
    <source>
        <dbReference type="ARBA" id="ARBA00023306"/>
    </source>
</evidence>
<keyword evidence="6 10" id="KW-0133">Cell shape</keyword>
<sequence length="454" mass="50099">MIKRQLSAIKQMANNAELKEEFEKITIEGVTTDSRNVRKGNLFVPIIGEKFNGHDFVEKAFENGAHASLWSRSVPNPPQDKPLIIVDDTLAALQQIASHYLLAVNPKVVGITGSNGKTTTKDMIASVVGTRYRVHKTKGNFNNHIGLPLTILDMPEDTEVAVLEMGMNAKGEIELLSSIARPDIAVITNIGDAHLQDLGSREGIAEAKLEIIKGLKENGTLIYHGDEPLLKKDYSCQTVTFGENKNNNLFPTSMELLGEGTRFRANIAEQPFFIPVLGRHNVLNALAAIAVGELLKIGLNRIEKGLRDLKITNMRLELIQTKNGLSIINDAYNANPTAMKAAIDLVHGLKGYSQKILVLGDMLELGEREVELHQEVGMMLSEKEIDHLFTFGKLGKEIAVGAKKVIDERKIHVFFDKDELIHELKKAAGSKDLVLVKASRGMKLEDVVHALMKE</sequence>
<dbReference type="GO" id="GO:0009252">
    <property type="term" value="P:peptidoglycan biosynthetic process"/>
    <property type="evidence" value="ECO:0007669"/>
    <property type="project" value="UniProtKB-UniRule"/>
</dbReference>
<feature type="domain" description="Mur ligase N-terminal catalytic" evidence="12">
    <location>
        <begin position="26"/>
        <end position="100"/>
    </location>
</feature>
<dbReference type="NCBIfam" id="TIGR01143">
    <property type="entry name" value="murF"/>
    <property type="match status" value="1"/>
</dbReference>
<comment type="similarity">
    <text evidence="10">Belongs to the MurCDEF family. MurF subfamily.</text>
</comment>
<dbReference type="GO" id="GO:0047480">
    <property type="term" value="F:UDP-N-acetylmuramoyl-tripeptide-D-alanyl-D-alanine ligase activity"/>
    <property type="evidence" value="ECO:0007669"/>
    <property type="project" value="UniProtKB-UniRule"/>
</dbReference>
<evidence type="ECO:0000259" key="12">
    <source>
        <dbReference type="Pfam" id="PF01225"/>
    </source>
</evidence>
<dbReference type="GO" id="GO:0071555">
    <property type="term" value="P:cell wall organization"/>
    <property type="evidence" value="ECO:0007669"/>
    <property type="project" value="UniProtKB-KW"/>
</dbReference>
<dbReference type="GO" id="GO:0008360">
    <property type="term" value="P:regulation of cell shape"/>
    <property type="evidence" value="ECO:0007669"/>
    <property type="project" value="UniProtKB-KW"/>
</dbReference>
<dbReference type="InterPro" id="IPR000713">
    <property type="entry name" value="Mur_ligase_N"/>
</dbReference>
<evidence type="ECO:0000256" key="4">
    <source>
        <dbReference type="ARBA" id="ARBA00022741"/>
    </source>
</evidence>
<evidence type="ECO:0000259" key="13">
    <source>
        <dbReference type="Pfam" id="PF02875"/>
    </source>
</evidence>
<accession>A0A165XJW9</accession>
<dbReference type="Gene3D" id="3.40.1190.10">
    <property type="entry name" value="Mur-like, catalytic domain"/>
    <property type="match status" value="1"/>
</dbReference>
<protein>
    <recommendedName>
        <fullName evidence="10 11">UDP-N-acetylmuramoyl-tripeptide--D-alanyl-D-alanine ligase</fullName>
        <ecNumber evidence="10 11">6.3.2.10</ecNumber>
    </recommendedName>
    <alternativeName>
        <fullName evidence="10">D-alanyl-D-alanine-adding enzyme</fullName>
    </alternativeName>
</protein>
<gene>
    <name evidence="10" type="primary">murF</name>
    <name evidence="15" type="ORF">AZI98_10365</name>
</gene>
<evidence type="ECO:0000256" key="5">
    <source>
        <dbReference type="ARBA" id="ARBA00022840"/>
    </source>
</evidence>
<dbReference type="InterPro" id="IPR036565">
    <property type="entry name" value="Mur-like_cat_sf"/>
</dbReference>
<dbReference type="EMBL" id="LWBR01000026">
    <property type="protein sequence ID" value="KZN96109.1"/>
    <property type="molecule type" value="Genomic_DNA"/>
</dbReference>
<keyword evidence="1 10" id="KW-0963">Cytoplasm</keyword>
<dbReference type="GO" id="GO:0005524">
    <property type="term" value="F:ATP binding"/>
    <property type="evidence" value="ECO:0007669"/>
    <property type="project" value="UniProtKB-UniRule"/>
</dbReference>
<dbReference type="InterPro" id="IPR036615">
    <property type="entry name" value="Mur_ligase_C_dom_sf"/>
</dbReference>
<dbReference type="Pfam" id="PF02875">
    <property type="entry name" value="Mur_ligase_C"/>
    <property type="match status" value="1"/>
</dbReference>
<organism evidence="15 16">
    <name type="scientific">Aeribacillus pallidus</name>
    <dbReference type="NCBI Taxonomy" id="33936"/>
    <lineage>
        <taxon>Bacteria</taxon>
        <taxon>Bacillati</taxon>
        <taxon>Bacillota</taxon>
        <taxon>Bacilli</taxon>
        <taxon>Bacillales</taxon>
        <taxon>Bacillaceae</taxon>
        <taxon>Aeribacillus</taxon>
    </lineage>
</organism>
<keyword evidence="9 10" id="KW-0961">Cell wall biogenesis/degradation</keyword>
<dbReference type="SUPFAM" id="SSF53244">
    <property type="entry name" value="MurD-like peptide ligases, peptide-binding domain"/>
    <property type="match status" value="1"/>
</dbReference>
<reference evidence="15 16" key="1">
    <citation type="submission" date="2016-04" db="EMBL/GenBank/DDBJ databases">
        <title>Draft genome sequence of Aeribacillus pallidus 8m3 from petroleum reservoir.</title>
        <authorList>
            <person name="Poltaraus A.B."/>
            <person name="Nazina T.N."/>
            <person name="Tourova T.P."/>
            <person name="Malakho S.M."/>
            <person name="Korshunova A.V."/>
            <person name="Sokolova D.S."/>
        </authorList>
    </citation>
    <scope>NUCLEOTIDE SEQUENCE [LARGE SCALE GENOMIC DNA]</scope>
    <source>
        <strain evidence="15 16">8m3</strain>
    </source>
</reference>
<evidence type="ECO:0000256" key="1">
    <source>
        <dbReference type="ARBA" id="ARBA00022490"/>
    </source>
</evidence>
<feature type="binding site" evidence="10">
    <location>
        <begin position="113"/>
        <end position="119"/>
    </location>
    <ligand>
        <name>ATP</name>
        <dbReference type="ChEBI" id="CHEBI:30616"/>
    </ligand>
</feature>
<evidence type="ECO:0000256" key="2">
    <source>
        <dbReference type="ARBA" id="ARBA00022598"/>
    </source>
</evidence>
<comment type="pathway">
    <text evidence="10 11">Cell wall biogenesis; peptidoglycan biosynthesis.</text>
</comment>
<dbReference type="InterPro" id="IPR004101">
    <property type="entry name" value="Mur_ligase_C"/>
</dbReference>
<keyword evidence="4 10" id="KW-0547">Nucleotide-binding</keyword>
<evidence type="ECO:0000259" key="14">
    <source>
        <dbReference type="Pfam" id="PF08245"/>
    </source>
</evidence>
<comment type="subcellular location">
    <subcellularLocation>
        <location evidence="10 11">Cytoplasm</location>
    </subcellularLocation>
</comment>
<dbReference type="GO" id="GO:0051301">
    <property type="term" value="P:cell division"/>
    <property type="evidence" value="ECO:0007669"/>
    <property type="project" value="UniProtKB-KW"/>
</dbReference>
<dbReference type="HAMAP" id="MF_02019">
    <property type="entry name" value="MurF"/>
    <property type="match status" value="1"/>
</dbReference>
<feature type="domain" description="Mur ligase C-terminal" evidence="13">
    <location>
        <begin position="314"/>
        <end position="440"/>
    </location>
</feature>
<keyword evidence="5 10" id="KW-0067">ATP-binding</keyword>
<dbReference type="Pfam" id="PF08245">
    <property type="entry name" value="Mur_ligase_M"/>
    <property type="match status" value="1"/>
</dbReference>
<dbReference type="Proteomes" id="UP000076476">
    <property type="component" value="Unassembled WGS sequence"/>
</dbReference>
<dbReference type="GO" id="GO:0008766">
    <property type="term" value="F:UDP-N-acetylmuramoylalanyl-D-glutamyl-2,6-diaminopimelate-D-alanyl-D-alanine ligase activity"/>
    <property type="evidence" value="ECO:0007669"/>
    <property type="project" value="RHEA"/>
</dbReference>
<proteinExistence type="inferred from homology"/>
<evidence type="ECO:0000313" key="15">
    <source>
        <dbReference type="EMBL" id="KZN96109.1"/>
    </source>
</evidence>
<dbReference type="PANTHER" id="PTHR43024">
    <property type="entry name" value="UDP-N-ACETYLMURAMOYL-TRIPEPTIDE--D-ALANYL-D-ALANINE LIGASE"/>
    <property type="match status" value="1"/>
</dbReference>
<evidence type="ECO:0000256" key="10">
    <source>
        <dbReference type="HAMAP-Rule" id="MF_02019"/>
    </source>
</evidence>
<feature type="domain" description="Mur ligase central" evidence="14">
    <location>
        <begin position="111"/>
        <end position="291"/>
    </location>
</feature>
<dbReference type="STRING" id="33936.AZI98_10365"/>